<sequence length="676" mass="77959">MSMFGSFYSLTSEEEAIIQQIQHGPKNQDFEFNPLMDVINQIFKLIPFSSEMGLEQSGHQGSNDKSIVTSVERLELQDSIRGTIHSLSWEITCKAACGTKPHEATLALFDTLKMYSWEAKVVLVMSAFAMNYGEFWLTAQPLSDNPLFTSVRMLKHFPSLLQTNSRSLKSRFELISNLVRRVHAMANNFMGLKLYKTQTDRSVKLSLQIAVYYIIRSLYTCISSNMVLVKMGAEYTMSATGDIHDELTRIYKLASPVDKFLYESYITEKDFAGYEELLKFQTQYEDNIKLIKKLFSTEELILYQRSVMEKVSLDKLKGKSIAFFISDLMVNAEEFSALAEAYNIIKRKENFEVVWLPIVDQAIKTPEQSFVQVAAQMPWFCLLNTSCIHKCFVLHIKYKWNFHRKPILVVLNKQGVISHTNALPMVKIWGAQAYPFYEKTEVELWKRESGGVEFLVKGFAPDLKTWIKDEKIVCFYGGHDLDWIRPFAEGMSFITKETKVQMETIYVGTKRRKERLQKILNCIRNEKLSRVWDEKTIGSFWHRIENISYSKMAHCNAYLEDAIMKELMIISSYDDNEDGWALMLGGSSDLKTVRFSGRQLSLLIKDFEKWGSRAIGGHEDFLTALNEYVRGSHTCRAHCIRLIVPMGAANNIPETVKCSECDRSMEKYLLYKCCTE</sequence>
<dbReference type="Pfam" id="PF14576">
    <property type="entry name" value="SEO_N"/>
    <property type="match status" value="1"/>
</dbReference>
<evidence type="ECO:0000259" key="2">
    <source>
        <dbReference type="Pfam" id="PF14577"/>
    </source>
</evidence>
<dbReference type="GeneID" id="104605382"/>
<dbReference type="Proteomes" id="UP000189703">
    <property type="component" value="Unplaced"/>
</dbReference>
<dbReference type="Pfam" id="PF14577">
    <property type="entry name" value="SEO_C"/>
    <property type="match status" value="1"/>
</dbReference>
<protein>
    <submittedName>
        <fullName evidence="4">Protein SIEVE ELEMENT OCCLUSION B-like</fullName>
    </submittedName>
</protein>
<reference evidence="4" key="1">
    <citation type="submission" date="2025-08" db="UniProtKB">
        <authorList>
            <consortium name="RefSeq"/>
        </authorList>
    </citation>
    <scope>IDENTIFICATION</scope>
</reference>
<dbReference type="OrthoDB" id="1670392at2759"/>
<dbReference type="AlphaFoldDB" id="A0A1U8AQC2"/>
<feature type="domain" description="Sieve element occlusion N-terminal" evidence="1">
    <location>
        <begin position="12"/>
        <end position="252"/>
    </location>
</feature>
<dbReference type="eggNOG" id="ENOG502QS6Q">
    <property type="taxonomic scope" value="Eukaryota"/>
</dbReference>
<dbReference type="InterPro" id="IPR027942">
    <property type="entry name" value="SEO_N"/>
</dbReference>
<dbReference type="PANTHER" id="PTHR33232">
    <property type="entry name" value="PROTEIN SIEVE ELEMENT OCCLUSION B-LIKE"/>
    <property type="match status" value="1"/>
</dbReference>
<evidence type="ECO:0000313" key="3">
    <source>
        <dbReference type="Proteomes" id="UP000189703"/>
    </source>
</evidence>
<dbReference type="InParanoid" id="A0A1U8AQC2"/>
<evidence type="ECO:0000313" key="4">
    <source>
        <dbReference type="RefSeq" id="XP_010268430.1"/>
    </source>
</evidence>
<dbReference type="KEGG" id="nnu:104605382"/>
<name>A0A1U8AQC2_NELNU</name>
<proteinExistence type="predicted"/>
<accession>A0A1U8AQC2</accession>
<dbReference type="OMA" id="WHRIENI"/>
<keyword evidence="3" id="KW-1185">Reference proteome</keyword>
<dbReference type="InterPro" id="IPR027944">
    <property type="entry name" value="SEO_C"/>
</dbReference>
<gene>
    <name evidence="4" type="primary">LOC104605382</name>
</gene>
<dbReference type="PANTHER" id="PTHR33232:SF20">
    <property type="entry name" value="PROTEIN SIEVE ELEMENT OCCLUSION B-LIKE"/>
    <property type="match status" value="1"/>
</dbReference>
<organism evidence="3 4">
    <name type="scientific">Nelumbo nucifera</name>
    <name type="common">Sacred lotus</name>
    <dbReference type="NCBI Taxonomy" id="4432"/>
    <lineage>
        <taxon>Eukaryota</taxon>
        <taxon>Viridiplantae</taxon>
        <taxon>Streptophyta</taxon>
        <taxon>Embryophyta</taxon>
        <taxon>Tracheophyta</taxon>
        <taxon>Spermatophyta</taxon>
        <taxon>Magnoliopsida</taxon>
        <taxon>Proteales</taxon>
        <taxon>Nelumbonaceae</taxon>
        <taxon>Nelumbo</taxon>
    </lineage>
</organism>
<dbReference type="Gene3D" id="3.40.30.10">
    <property type="entry name" value="Glutaredoxin"/>
    <property type="match status" value="1"/>
</dbReference>
<feature type="domain" description="Sieve element occlusion C-terminal" evidence="2">
    <location>
        <begin position="441"/>
        <end position="675"/>
    </location>
</feature>
<evidence type="ECO:0000259" key="1">
    <source>
        <dbReference type="Pfam" id="PF14576"/>
    </source>
</evidence>
<dbReference type="InterPro" id="IPR039299">
    <property type="entry name" value="SEOA"/>
</dbReference>
<dbReference type="RefSeq" id="XP_010268430.1">
    <property type="nucleotide sequence ID" value="XM_010270128.1"/>
</dbReference>
<dbReference type="GO" id="GO:0010088">
    <property type="term" value="P:phloem development"/>
    <property type="evidence" value="ECO:0007669"/>
    <property type="project" value="InterPro"/>
</dbReference>
<dbReference type="STRING" id="4432.A0A1U8AQC2"/>